<feature type="region of interest" description="Disordered" evidence="1">
    <location>
        <begin position="1"/>
        <end position="47"/>
    </location>
</feature>
<proteinExistence type="predicted"/>
<evidence type="ECO:0000256" key="1">
    <source>
        <dbReference type="SAM" id="MobiDB-lite"/>
    </source>
</evidence>
<keyword evidence="3" id="KW-1185">Reference proteome</keyword>
<name>A0AAW1D277_9HEMI</name>
<dbReference type="AlphaFoldDB" id="A0AAW1D277"/>
<gene>
    <name evidence="2" type="ORF">O3M35_008994</name>
</gene>
<dbReference type="EMBL" id="JAPXFL010000006">
    <property type="protein sequence ID" value="KAK9504811.1"/>
    <property type="molecule type" value="Genomic_DNA"/>
</dbReference>
<dbReference type="Proteomes" id="UP001461498">
    <property type="component" value="Unassembled WGS sequence"/>
</dbReference>
<protein>
    <submittedName>
        <fullName evidence="2">Uncharacterized protein</fullName>
    </submittedName>
</protein>
<reference evidence="2 3" key="1">
    <citation type="submission" date="2022-12" db="EMBL/GenBank/DDBJ databases">
        <title>Chromosome-level genome assembly of true bugs.</title>
        <authorList>
            <person name="Ma L."/>
            <person name="Li H."/>
        </authorList>
    </citation>
    <scope>NUCLEOTIDE SEQUENCE [LARGE SCALE GENOMIC DNA]</scope>
    <source>
        <strain evidence="2">Lab_2022b</strain>
    </source>
</reference>
<evidence type="ECO:0000313" key="2">
    <source>
        <dbReference type="EMBL" id="KAK9504811.1"/>
    </source>
</evidence>
<organism evidence="2 3">
    <name type="scientific">Rhynocoris fuscipes</name>
    <dbReference type="NCBI Taxonomy" id="488301"/>
    <lineage>
        <taxon>Eukaryota</taxon>
        <taxon>Metazoa</taxon>
        <taxon>Ecdysozoa</taxon>
        <taxon>Arthropoda</taxon>
        <taxon>Hexapoda</taxon>
        <taxon>Insecta</taxon>
        <taxon>Pterygota</taxon>
        <taxon>Neoptera</taxon>
        <taxon>Paraneoptera</taxon>
        <taxon>Hemiptera</taxon>
        <taxon>Heteroptera</taxon>
        <taxon>Panheteroptera</taxon>
        <taxon>Cimicomorpha</taxon>
        <taxon>Reduviidae</taxon>
        <taxon>Harpactorinae</taxon>
        <taxon>Harpactorini</taxon>
        <taxon>Rhynocoris</taxon>
    </lineage>
</organism>
<feature type="compositionally biased region" description="Basic and acidic residues" evidence="1">
    <location>
        <begin position="11"/>
        <end position="30"/>
    </location>
</feature>
<evidence type="ECO:0000313" key="3">
    <source>
        <dbReference type="Proteomes" id="UP001461498"/>
    </source>
</evidence>
<accession>A0AAW1D277</accession>
<sequence length="104" mass="12134">MLNLYKSHIGRNAEREEYTGHDRFCQERPQGRRKRLPPGRTHSASDLEPLAPLARLFSCVSPSKQQNPLPNQNKFSLDDRKFSSGKENVIQMKIECYFEANIWK</sequence>
<comment type="caution">
    <text evidence="2">The sequence shown here is derived from an EMBL/GenBank/DDBJ whole genome shotgun (WGS) entry which is preliminary data.</text>
</comment>